<name>A0A0B4D3J2_9CAUL</name>
<evidence type="ECO:0000256" key="2">
    <source>
        <dbReference type="ARBA" id="ARBA00022692"/>
    </source>
</evidence>
<dbReference type="Pfam" id="PF02674">
    <property type="entry name" value="Colicin_V"/>
    <property type="match status" value="1"/>
</dbReference>
<evidence type="ECO:0000256" key="1">
    <source>
        <dbReference type="ARBA" id="ARBA00004141"/>
    </source>
</evidence>
<dbReference type="GO" id="GO:0009403">
    <property type="term" value="P:toxin biosynthetic process"/>
    <property type="evidence" value="ECO:0007669"/>
    <property type="project" value="InterPro"/>
</dbReference>
<comment type="subcellular location">
    <subcellularLocation>
        <location evidence="1">Membrane</location>
        <topology evidence="1">Multi-pass membrane protein</topology>
    </subcellularLocation>
</comment>
<dbReference type="EMBL" id="JWSY01000009">
    <property type="protein sequence ID" value="KIC58785.1"/>
    <property type="molecule type" value="Genomic_DNA"/>
</dbReference>
<proteinExistence type="predicted"/>
<dbReference type="RefSeq" id="WP_039245224.1">
    <property type="nucleotide sequence ID" value="NZ_JWSY01000009.1"/>
</dbReference>
<comment type="caution">
    <text evidence="7">The sequence shown here is derived from an EMBL/GenBank/DDBJ whole genome shotgun (WGS) entry which is preliminary data.</text>
</comment>
<keyword evidence="2 6" id="KW-0812">Transmembrane</keyword>
<accession>A0A0B4D3J2</accession>
<keyword evidence="3 6" id="KW-1133">Transmembrane helix</keyword>
<organism evidence="7 8">
    <name type="scientific">Brevundimonas nasdae</name>
    <dbReference type="NCBI Taxonomy" id="172043"/>
    <lineage>
        <taxon>Bacteria</taxon>
        <taxon>Pseudomonadati</taxon>
        <taxon>Pseudomonadota</taxon>
        <taxon>Alphaproteobacteria</taxon>
        <taxon>Caulobacterales</taxon>
        <taxon>Caulobacteraceae</taxon>
        <taxon>Brevundimonas</taxon>
    </lineage>
</organism>
<evidence type="ECO:0000256" key="4">
    <source>
        <dbReference type="ARBA" id="ARBA00023136"/>
    </source>
</evidence>
<dbReference type="PANTHER" id="PTHR36926:SF1">
    <property type="entry name" value="COLICIN V PRODUCTION PROTEIN"/>
    <property type="match status" value="1"/>
</dbReference>
<dbReference type="STRING" id="172043.RM53_06095"/>
<dbReference type="InterPro" id="IPR052719">
    <property type="entry name" value="CvpA-like"/>
</dbReference>
<evidence type="ECO:0000256" key="3">
    <source>
        <dbReference type="ARBA" id="ARBA00022989"/>
    </source>
</evidence>
<dbReference type="Proteomes" id="UP000031166">
    <property type="component" value="Unassembled WGS sequence"/>
</dbReference>
<feature type="transmembrane region" description="Helical" evidence="6">
    <location>
        <begin position="28"/>
        <end position="48"/>
    </location>
</feature>
<dbReference type="AlphaFoldDB" id="A0A0B4D3J2"/>
<feature type="transmembrane region" description="Helical" evidence="6">
    <location>
        <begin position="6"/>
        <end position="21"/>
    </location>
</feature>
<feature type="transmembrane region" description="Helical" evidence="6">
    <location>
        <begin position="132"/>
        <end position="151"/>
    </location>
</feature>
<keyword evidence="4 6" id="KW-0472">Membrane</keyword>
<sequence>MTGYDVFAIVVILFSVAAGWVRGGVREVITLLSATLAALVALIALPWTAGVTRAFVDPEWAGSILAAVLTFFVVYFGLRLVGSMMSKSAKDHPHLGVIDRIFGLFIGGVRALVLIGAVHLVIVAALPGERTPLWLANAALYPVSAMGARMIQIVLPSIGRGADAITPVVDSSVRRGFSDDEALPPTQSQPNSPREAAR</sequence>
<dbReference type="InterPro" id="IPR003825">
    <property type="entry name" value="Colicin-V_CvpA"/>
</dbReference>
<evidence type="ECO:0000256" key="6">
    <source>
        <dbReference type="SAM" id="Phobius"/>
    </source>
</evidence>
<protein>
    <submittedName>
        <fullName evidence="7">Colicin V production CvpA</fullName>
    </submittedName>
</protein>
<evidence type="ECO:0000313" key="8">
    <source>
        <dbReference type="Proteomes" id="UP000031166"/>
    </source>
</evidence>
<feature type="region of interest" description="Disordered" evidence="5">
    <location>
        <begin position="175"/>
        <end position="198"/>
    </location>
</feature>
<reference evidence="7 8" key="1">
    <citation type="submission" date="2014-12" db="EMBL/GenBank/DDBJ databases">
        <title>Genome sequencing of Brevundimonas nasdae TPW30.</title>
        <authorList>
            <person name="Tan P.W."/>
            <person name="Chan K.-G."/>
        </authorList>
    </citation>
    <scope>NUCLEOTIDE SEQUENCE [LARGE SCALE GENOMIC DNA]</scope>
    <source>
        <strain evidence="7 8">TPW30</strain>
    </source>
</reference>
<feature type="transmembrane region" description="Helical" evidence="6">
    <location>
        <begin position="101"/>
        <end position="126"/>
    </location>
</feature>
<dbReference type="PANTHER" id="PTHR36926">
    <property type="entry name" value="COLICIN V PRODUCTION PROTEIN"/>
    <property type="match status" value="1"/>
</dbReference>
<evidence type="ECO:0000256" key="5">
    <source>
        <dbReference type="SAM" id="MobiDB-lite"/>
    </source>
</evidence>
<gene>
    <name evidence="7" type="ORF">RM53_06095</name>
</gene>
<feature type="transmembrane region" description="Helical" evidence="6">
    <location>
        <begin position="60"/>
        <end position="81"/>
    </location>
</feature>
<evidence type="ECO:0000313" key="7">
    <source>
        <dbReference type="EMBL" id="KIC58785.1"/>
    </source>
</evidence>
<dbReference type="GO" id="GO:0016020">
    <property type="term" value="C:membrane"/>
    <property type="evidence" value="ECO:0007669"/>
    <property type="project" value="UniProtKB-SubCell"/>
</dbReference>